<protein>
    <submittedName>
        <fullName evidence="2">Uncharacterized protein</fullName>
    </submittedName>
</protein>
<evidence type="ECO:0000256" key="1">
    <source>
        <dbReference type="SAM" id="MobiDB-lite"/>
    </source>
</evidence>
<sequence>MTSSEPPSFLPHPLILLDTTTRGLEAAWTLGQNALSAPICSPYLPQKVQAPPRSYGLELNPTGELDVEYDSENEERAGRHDSVKTLTSKLALKADTTEATISTAAAAAAMATTTDCTYYASPPLSMTKAKERNMHGFENEGRWADHLDSCQTSFSKFTLKMETTSSVFSTAATSTTMTTTCCTDCAPPYTSTGKQESFRQKIHEGILASKKNFNSEHYSFCNLLDPSEVQDLNKSDADETGASCSETAWALGQHVLSAPMCSPHLPQNVQAPPRPQRQKPDLKYTLESSMLLGPFPASKLEPNNVKGNNDAQAGCKGSALTSSPRSSATLKHGGTSVGSDQIEEVGEWEHFCASLPSLICLLPIAADIVLGGELIQVVVVIGIRHVEC</sequence>
<dbReference type="AlphaFoldDB" id="A0A9W7BZK5"/>
<keyword evidence="3" id="KW-1185">Reference proteome</keyword>
<proteinExistence type="predicted"/>
<feature type="compositionally biased region" description="Polar residues" evidence="1">
    <location>
        <begin position="319"/>
        <end position="329"/>
    </location>
</feature>
<gene>
    <name evidence="2" type="ORF">TrVE_jg4037</name>
</gene>
<feature type="region of interest" description="Disordered" evidence="1">
    <location>
        <begin position="297"/>
        <end position="338"/>
    </location>
</feature>
<evidence type="ECO:0000313" key="2">
    <source>
        <dbReference type="EMBL" id="GMH97306.1"/>
    </source>
</evidence>
<name>A0A9W7BZK5_9STRA</name>
<evidence type="ECO:0000313" key="3">
    <source>
        <dbReference type="Proteomes" id="UP001165160"/>
    </source>
</evidence>
<organism evidence="2 3">
    <name type="scientific">Triparma verrucosa</name>
    <dbReference type="NCBI Taxonomy" id="1606542"/>
    <lineage>
        <taxon>Eukaryota</taxon>
        <taxon>Sar</taxon>
        <taxon>Stramenopiles</taxon>
        <taxon>Ochrophyta</taxon>
        <taxon>Bolidophyceae</taxon>
        <taxon>Parmales</taxon>
        <taxon>Triparmaceae</taxon>
        <taxon>Triparma</taxon>
    </lineage>
</organism>
<comment type="caution">
    <text evidence="2">The sequence shown here is derived from an EMBL/GenBank/DDBJ whole genome shotgun (WGS) entry which is preliminary data.</text>
</comment>
<dbReference type="Proteomes" id="UP001165160">
    <property type="component" value="Unassembled WGS sequence"/>
</dbReference>
<dbReference type="EMBL" id="BRXX01000198">
    <property type="protein sequence ID" value="GMH97306.1"/>
    <property type="molecule type" value="Genomic_DNA"/>
</dbReference>
<reference evidence="3" key="1">
    <citation type="journal article" date="2023" name="Commun. Biol.">
        <title>Genome analysis of Parmales, the sister group of diatoms, reveals the evolutionary specialization of diatoms from phago-mixotrophs to photoautotrophs.</title>
        <authorList>
            <person name="Ban H."/>
            <person name="Sato S."/>
            <person name="Yoshikawa S."/>
            <person name="Yamada K."/>
            <person name="Nakamura Y."/>
            <person name="Ichinomiya M."/>
            <person name="Sato N."/>
            <person name="Blanc-Mathieu R."/>
            <person name="Endo H."/>
            <person name="Kuwata A."/>
            <person name="Ogata H."/>
        </authorList>
    </citation>
    <scope>NUCLEOTIDE SEQUENCE [LARGE SCALE GENOMIC DNA]</scope>
    <source>
        <strain evidence="3">NIES 3699</strain>
    </source>
</reference>
<accession>A0A9W7BZK5</accession>